<sequence length="141" mass="16172">MIGVKKMYPCAHNKDLYGAQEFMTIGVNKKGKLVLIHTERDSTEEVTVKLPIKKAVEFRNQLRKAVNEKDDRHFELEHKKYYVSVERADCTGKEIHIVILLEVDKDEVVTVHLAQANAESFLAAVEQIVEHGTLEFQPVNR</sequence>
<reference evidence="2" key="1">
    <citation type="submission" date="2014-09" db="EMBL/GenBank/DDBJ databases">
        <authorList>
            <person name="Sauder A.B."/>
            <person name="McKenzie Q.R."/>
            <person name="Temple L.M."/>
            <person name="Alexis B.K."/>
            <person name="Al-Atrache Z."/>
            <person name="Lewis L.O."/>
            <person name="Loesser-Casey K.E."/>
            <person name="Mitchell K.J."/>
        </authorList>
    </citation>
    <scope>NUCLEOTIDE SEQUENCE [LARGE SCALE GENOMIC DNA]</scope>
</reference>
<proteinExistence type="predicted"/>
<protein>
    <submittedName>
        <fullName evidence="1">Uncharacterized protein</fullName>
    </submittedName>
</protein>
<dbReference type="Proteomes" id="UP000026906">
    <property type="component" value="Segment"/>
</dbReference>
<dbReference type="RefSeq" id="YP_009036096.1">
    <property type="nucleotide sequence ID" value="NC_024211.1"/>
</dbReference>
<name>A0A024B2I5_9CAUD</name>
<evidence type="ECO:0000313" key="1">
    <source>
        <dbReference type="EMBL" id="AHZ10607.1"/>
    </source>
</evidence>
<organism evidence="1 2">
    <name type="scientific">Bacillus phage Megatron</name>
    <dbReference type="NCBI Taxonomy" id="1486661"/>
    <lineage>
        <taxon>Viruses</taxon>
        <taxon>Duplodnaviria</taxon>
        <taxon>Heunggongvirae</taxon>
        <taxon>Uroviricota</taxon>
        <taxon>Caudoviricetes</taxon>
        <taxon>Herelleviridae</taxon>
        <taxon>Bastillevirinae</taxon>
        <taxon>Wphvirus</taxon>
        <taxon>Wphvirus megatron</taxon>
    </lineage>
</organism>
<dbReference type="EMBL" id="KJ489401">
    <property type="protein sequence ID" value="AHZ10607.1"/>
    <property type="molecule type" value="Genomic_DNA"/>
</dbReference>
<dbReference type="GeneID" id="19525734"/>
<accession>A0A024B2I5</accession>
<dbReference type="KEGG" id="vg:19525734"/>
<keyword evidence="2" id="KW-1185">Reference proteome</keyword>
<evidence type="ECO:0000313" key="2">
    <source>
        <dbReference type="Proteomes" id="UP000026906"/>
    </source>
</evidence>